<sequence length="313" mass="33251">MVYLPPLRHPRVTWGSWSVDFSARVLTMGIVNRTPDSFFDRGATYALERAVGAVVAAAEAGADWVDVGGVPFSPDTLDVSLAEELDRVVPVVLGARVWTDVVLSVDTWRPEVARQALAAGAVVVNDTSGLRDPELADVVAASDAGVVITHSLAAPRTHLRRPRYDDVVDEVKAHLADRVQAAVDRGVPEDRIVIDPGHDLNKNTRHSLELTRRLPEIADLGLPLLAAVSNKDFVGESTGLPKPARLAPSLAAASACVLGGARLLRMHDVAASVAAARMLEAVLGLREPTGLRHNLEDDPDDPAGPDEVTDVAG</sequence>
<comment type="caution">
    <text evidence="4">The sequence shown here is derived from an EMBL/GenBank/DDBJ whole genome shotgun (WGS) entry which is preliminary data.</text>
</comment>
<feature type="domain" description="Pterin-binding" evidence="3">
    <location>
        <begin position="25"/>
        <end position="277"/>
    </location>
</feature>
<accession>A0ABP6WY15</accession>
<dbReference type="RefSeq" id="WP_344741341.1">
    <property type="nucleotide sequence ID" value="NZ_BAAAYR010000001.1"/>
</dbReference>
<dbReference type="PANTHER" id="PTHR20941">
    <property type="entry name" value="FOLATE SYNTHESIS PROTEINS"/>
    <property type="match status" value="1"/>
</dbReference>
<feature type="compositionally biased region" description="Acidic residues" evidence="2">
    <location>
        <begin position="297"/>
        <end position="313"/>
    </location>
</feature>
<keyword evidence="5" id="KW-1185">Reference proteome</keyword>
<dbReference type="PANTHER" id="PTHR20941:SF8">
    <property type="entry name" value="INACTIVE DIHYDROPTEROATE SYNTHASE 2"/>
    <property type="match status" value="1"/>
</dbReference>
<dbReference type="InterPro" id="IPR011005">
    <property type="entry name" value="Dihydropteroate_synth-like_sf"/>
</dbReference>
<feature type="region of interest" description="Disordered" evidence="2">
    <location>
        <begin position="290"/>
        <end position="313"/>
    </location>
</feature>
<dbReference type="EMBL" id="BAAAYR010000001">
    <property type="protein sequence ID" value="GAA3557263.1"/>
    <property type="molecule type" value="Genomic_DNA"/>
</dbReference>
<evidence type="ECO:0000259" key="3">
    <source>
        <dbReference type="PROSITE" id="PS50972"/>
    </source>
</evidence>
<protein>
    <submittedName>
        <fullName evidence="4">Dihydropteroate synthase</fullName>
    </submittedName>
</protein>
<proteinExistence type="inferred from homology"/>
<reference evidence="5" key="1">
    <citation type="journal article" date="2019" name="Int. J. Syst. Evol. Microbiol.">
        <title>The Global Catalogue of Microorganisms (GCM) 10K type strain sequencing project: providing services to taxonomists for standard genome sequencing and annotation.</title>
        <authorList>
            <consortium name="The Broad Institute Genomics Platform"/>
            <consortium name="The Broad Institute Genome Sequencing Center for Infectious Disease"/>
            <person name="Wu L."/>
            <person name="Ma J."/>
        </authorList>
    </citation>
    <scope>NUCLEOTIDE SEQUENCE [LARGE SCALE GENOMIC DNA]</scope>
    <source>
        <strain evidence="5">JCM 16540</strain>
    </source>
</reference>
<dbReference type="InterPro" id="IPR045031">
    <property type="entry name" value="DHP_synth-like"/>
</dbReference>
<organism evidence="4 5">
    <name type="scientific">Microlunatus spumicola</name>
    <dbReference type="NCBI Taxonomy" id="81499"/>
    <lineage>
        <taxon>Bacteria</taxon>
        <taxon>Bacillati</taxon>
        <taxon>Actinomycetota</taxon>
        <taxon>Actinomycetes</taxon>
        <taxon>Propionibacteriales</taxon>
        <taxon>Propionibacteriaceae</taxon>
        <taxon>Microlunatus</taxon>
    </lineage>
</organism>
<dbReference type="Proteomes" id="UP001500767">
    <property type="component" value="Unassembled WGS sequence"/>
</dbReference>
<gene>
    <name evidence="4" type="primary">folP_1</name>
    <name evidence="4" type="ORF">GCM10022197_10650</name>
</gene>
<dbReference type="SUPFAM" id="SSF51717">
    <property type="entry name" value="Dihydropteroate synthetase-like"/>
    <property type="match status" value="1"/>
</dbReference>
<name>A0ABP6WY15_9ACTN</name>
<comment type="similarity">
    <text evidence="1">Belongs to the DHPS family.</text>
</comment>
<evidence type="ECO:0000256" key="2">
    <source>
        <dbReference type="SAM" id="MobiDB-lite"/>
    </source>
</evidence>
<dbReference type="InterPro" id="IPR000489">
    <property type="entry name" value="Pterin-binding_dom"/>
</dbReference>
<dbReference type="Pfam" id="PF00809">
    <property type="entry name" value="Pterin_bind"/>
    <property type="match status" value="1"/>
</dbReference>
<dbReference type="NCBIfam" id="TIGR01496">
    <property type="entry name" value="DHPS"/>
    <property type="match status" value="1"/>
</dbReference>
<evidence type="ECO:0000313" key="5">
    <source>
        <dbReference type="Proteomes" id="UP001500767"/>
    </source>
</evidence>
<dbReference type="PROSITE" id="PS50972">
    <property type="entry name" value="PTERIN_BINDING"/>
    <property type="match status" value="1"/>
</dbReference>
<dbReference type="InterPro" id="IPR006390">
    <property type="entry name" value="DHP_synth_dom"/>
</dbReference>
<evidence type="ECO:0000256" key="1">
    <source>
        <dbReference type="ARBA" id="ARBA00009503"/>
    </source>
</evidence>
<dbReference type="Gene3D" id="3.20.20.20">
    <property type="entry name" value="Dihydropteroate synthase-like"/>
    <property type="match status" value="1"/>
</dbReference>
<evidence type="ECO:0000313" key="4">
    <source>
        <dbReference type="EMBL" id="GAA3557263.1"/>
    </source>
</evidence>